<accession>A0A9P4Q6A5</accession>
<dbReference type="Proteomes" id="UP000799441">
    <property type="component" value="Unassembled WGS sequence"/>
</dbReference>
<protein>
    <submittedName>
        <fullName evidence="2">Uncharacterized protein</fullName>
    </submittedName>
</protein>
<comment type="caution">
    <text evidence="2">The sequence shown here is derived from an EMBL/GenBank/DDBJ whole genome shotgun (WGS) entry which is preliminary data.</text>
</comment>
<keyword evidence="3" id="KW-1185">Reference proteome</keyword>
<gene>
    <name evidence="2" type="ORF">K431DRAFT_313492</name>
</gene>
<dbReference type="EMBL" id="MU003801">
    <property type="protein sequence ID" value="KAF2720310.1"/>
    <property type="molecule type" value="Genomic_DNA"/>
</dbReference>
<evidence type="ECO:0000313" key="2">
    <source>
        <dbReference type="EMBL" id="KAF2720310.1"/>
    </source>
</evidence>
<sequence>MVNPAILSSLLLLPLLAATTALPSPDLQAEADAAYEDDVSNAFNCASRSRAVNEAIIAFCYGGAFAANSVVVPSTFATNGLESGTVHLQIVGHCDPPQWVPAKWCAPQFHAICAHSKELGFGSQRFGDGACQQWIIGRS</sequence>
<evidence type="ECO:0000256" key="1">
    <source>
        <dbReference type="SAM" id="SignalP"/>
    </source>
</evidence>
<name>A0A9P4Q6A5_9PEZI</name>
<reference evidence="2" key="1">
    <citation type="journal article" date="2020" name="Stud. Mycol.">
        <title>101 Dothideomycetes genomes: a test case for predicting lifestyles and emergence of pathogens.</title>
        <authorList>
            <person name="Haridas S."/>
            <person name="Albert R."/>
            <person name="Binder M."/>
            <person name="Bloem J."/>
            <person name="Labutti K."/>
            <person name="Salamov A."/>
            <person name="Andreopoulos B."/>
            <person name="Baker S."/>
            <person name="Barry K."/>
            <person name="Bills G."/>
            <person name="Bluhm B."/>
            <person name="Cannon C."/>
            <person name="Castanera R."/>
            <person name="Culley D."/>
            <person name="Daum C."/>
            <person name="Ezra D."/>
            <person name="Gonzalez J."/>
            <person name="Henrissat B."/>
            <person name="Kuo A."/>
            <person name="Liang C."/>
            <person name="Lipzen A."/>
            <person name="Lutzoni F."/>
            <person name="Magnuson J."/>
            <person name="Mondo S."/>
            <person name="Nolan M."/>
            <person name="Ohm R."/>
            <person name="Pangilinan J."/>
            <person name="Park H.-J."/>
            <person name="Ramirez L."/>
            <person name="Alfaro M."/>
            <person name="Sun H."/>
            <person name="Tritt A."/>
            <person name="Yoshinaga Y."/>
            <person name="Zwiers L.-H."/>
            <person name="Turgeon B."/>
            <person name="Goodwin S."/>
            <person name="Spatafora J."/>
            <person name="Crous P."/>
            <person name="Grigoriev I."/>
        </authorList>
    </citation>
    <scope>NUCLEOTIDE SEQUENCE</scope>
    <source>
        <strain evidence="2">CBS 116435</strain>
    </source>
</reference>
<feature type="signal peptide" evidence="1">
    <location>
        <begin position="1"/>
        <end position="21"/>
    </location>
</feature>
<evidence type="ECO:0000313" key="3">
    <source>
        <dbReference type="Proteomes" id="UP000799441"/>
    </source>
</evidence>
<dbReference type="OrthoDB" id="3828405at2759"/>
<dbReference type="AlphaFoldDB" id="A0A9P4Q6A5"/>
<organism evidence="2 3">
    <name type="scientific">Polychaeton citri CBS 116435</name>
    <dbReference type="NCBI Taxonomy" id="1314669"/>
    <lineage>
        <taxon>Eukaryota</taxon>
        <taxon>Fungi</taxon>
        <taxon>Dikarya</taxon>
        <taxon>Ascomycota</taxon>
        <taxon>Pezizomycotina</taxon>
        <taxon>Dothideomycetes</taxon>
        <taxon>Dothideomycetidae</taxon>
        <taxon>Capnodiales</taxon>
        <taxon>Capnodiaceae</taxon>
        <taxon>Polychaeton</taxon>
    </lineage>
</organism>
<proteinExistence type="predicted"/>
<keyword evidence="1" id="KW-0732">Signal</keyword>
<feature type="chain" id="PRO_5040447653" evidence="1">
    <location>
        <begin position="22"/>
        <end position="139"/>
    </location>
</feature>